<dbReference type="AlphaFoldDB" id="A0A8H6H8B6"/>
<evidence type="ECO:0000313" key="3">
    <source>
        <dbReference type="Proteomes" id="UP000521943"/>
    </source>
</evidence>
<comment type="caution">
    <text evidence="2">The sequence shown here is derived from an EMBL/GenBank/DDBJ whole genome shotgun (WGS) entry which is preliminary data.</text>
</comment>
<dbReference type="OrthoDB" id="3270336at2759"/>
<sequence>MASLPTLPKIVDNPPRPTFTRIDGKTWFSPNSDRKFAAPAFPSNEDEINPFKRGLKWSDLRDPYPYTRAYAWVGFIPTQLVTRNYPFDILQLVPPLAFNKDTQMYSLPRDTVKSWTRLAHDLRNLAERLIAVYKLPAVLPYSPLAWGFDQTYKSPSRGRAMAYLGRDWFMVWVGLLNYLVVQIYLGRITQGNEFERETKGRIALRPPSWQVAVREAGFSQAWVDGLWPTDVPRVGLVFRDLYHDPGRIPGQARSDFPVRDIDLDVSHLVTCSVPIWYEWTIEQADDNSFCDPRYLHVLPPANQQKACFHDPAFFDLLPAKHDEPKASFRDPFDRTELAARQKFILEEMAKLEERDRNIRDRESSIGKERRENRERDPPTKTAAVYVWDIHPDDPGKLEKESISKQWRGETLGMYGRDQKRYFSSLNEWHCCEALAPGQVPEDEENDVDDDNMFNAAPAQTPVAPSLPHPLPRAPSPSGVEVEDYAPDCFENRDLETVVSRDEISDVASDILKSMRIFYGFVAPIPFPVEETAAVPRHSQKEEVTFSRALGWALNRPGVAGFLKQPIARVLWDFYVAFGCSKSFEAVKECFDLDFSCPIPLRVNPHLQRLKVINFTSIYDSASTVQRFYVFDYNGPYLIAVPCPITALAVCRLEMEREVDVAQYLADIGATFRTLALDENPPIERIIPTPLIYELPIRPLDYKFTWEDYRAYQRMRDNLLRHPRMRAAMLRGGFVWRVCWASLGGSSTYRGPTSRPSLILTMSESATHFYDDDLTETELDLILGTYRMASANGKDTYTRSWWPPVNVFEGCGEDYGRWTDYREQGFQDRLDDIEKGAAGPLKAKEWKAKLKGTREQRQWRKTLIEQSTQFITVLQQ</sequence>
<name>A0A8H6H8B6_9AGAR</name>
<evidence type="ECO:0000313" key="2">
    <source>
        <dbReference type="EMBL" id="KAF6741342.1"/>
    </source>
</evidence>
<feature type="region of interest" description="Disordered" evidence="1">
    <location>
        <begin position="455"/>
        <end position="477"/>
    </location>
</feature>
<reference evidence="2 3" key="1">
    <citation type="submission" date="2020-07" db="EMBL/GenBank/DDBJ databases">
        <title>Comparative genomics of pyrophilous fungi reveals a link between fire events and developmental genes.</title>
        <authorList>
            <consortium name="DOE Joint Genome Institute"/>
            <person name="Steindorff A.S."/>
            <person name="Carver A."/>
            <person name="Calhoun S."/>
            <person name="Stillman K."/>
            <person name="Liu H."/>
            <person name="Lipzen A."/>
            <person name="Pangilinan J."/>
            <person name="Labutti K."/>
            <person name="Bruns T.D."/>
            <person name="Grigoriev I.V."/>
        </authorList>
    </citation>
    <scope>NUCLEOTIDE SEQUENCE [LARGE SCALE GENOMIC DNA]</scope>
    <source>
        <strain evidence="2 3">CBS 144469</strain>
    </source>
</reference>
<dbReference type="Proteomes" id="UP000521943">
    <property type="component" value="Unassembled WGS sequence"/>
</dbReference>
<gene>
    <name evidence="2" type="ORF">DFP72DRAFT_1084398</name>
</gene>
<accession>A0A8H6H8B6</accession>
<evidence type="ECO:0000256" key="1">
    <source>
        <dbReference type="SAM" id="MobiDB-lite"/>
    </source>
</evidence>
<proteinExistence type="predicted"/>
<keyword evidence="3" id="KW-1185">Reference proteome</keyword>
<protein>
    <submittedName>
        <fullName evidence="2">Uncharacterized protein</fullName>
    </submittedName>
</protein>
<dbReference type="EMBL" id="JACGCI010000263">
    <property type="protein sequence ID" value="KAF6741342.1"/>
    <property type="molecule type" value="Genomic_DNA"/>
</dbReference>
<feature type="compositionally biased region" description="Pro residues" evidence="1">
    <location>
        <begin position="464"/>
        <end position="474"/>
    </location>
</feature>
<organism evidence="2 3">
    <name type="scientific">Ephemerocybe angulata</name>
    <dbReference type="NCBI Taxonomy" id="980116"/>
    <lineage>
        <taxon>Eukaryota</taxon>
        <taxon>Fungi</taxon>
        <taxon>Dikarya</taxon>
        <taxon>Basidiomycota</taxon>
        <taxon>Agaricomycotina</taxon>
        <taxon>Agaricomycetes</taxon>
        <taxon>Agaricomycetidae</taxon>
        <taxon>Agaricales</taxon>
        <taxon>Agaricineae</taxon>
        <taxon>Psathyrellaceae</taxon>
        <taxon>Ephemerocybe</taxon>
    </lineage>
</organism>